<dbReference type="SMART" id="SM00470">
    <property type="entry name" value="ParB"/>
    <property type="match status" value="1"/>
</dbReference>
<name>A0A4R3JB93_9PROT</name>
<keyword evidence="4" id="KW-1185">Reference proteome</keyword>
<dbReference type="GO" id="GO:0007059">
    <property type="term" value="P:chromosome segregation"/>
    <property type="evidence" value="ECO:0007669"/>
    <property type="project" value="TreeGrafter"/>
</dbReference>
<dbReference type="EMBL" id="SLZW01000005">
    <property type="protein sequence ID" value="TCS62555.1"/>
    <property type="molecule type" value="Genomic_DNA"/>
</dbReference>
<proteinExistence type="inferred from homology"/>
<dbReference type="GO" id="GO:0003677">
    <property type="term" value="F:DNA binding"/>
    <property type="evidence" value="ECO:0007669"/>
    <property type="project" value="InterPro"/>
</dbReference>
<evidence type="ECO:0000256" key="1">
    <source>
        <dbReference type="ARBA" id="ARBA00006295"/>
    </source>
</evidence>
<dbReference type="AlphaFoldDB" id="A0A4R3JB93"/>
<dbReference type="GO" id="GO:0005694">
    <property type="term" value="C:chromosome"/>
    <property type="evidence" value="ECO:0007669"/>
    <property type="project" value="TreeGrafter"/>
</dbReference>
<evidence type="ECO:0000313" key="4">
    <source>
        <dbReference type="Proteomes" id="UP000295304"/>
    </source>
</evidence>
<feature type="domain" description="ParB-like N-terminal" evidence="2">
    <location>
        <begin position="4"/>
        <end position="93"/>
    </location>
</feature>
<dbReference type="InterPro" id="IPR050336">
    <property type="entry name" value="Chromosome_partition/occlusion"/>
</dbReference>
<dbReference type="PANTHER" id="PTHR33375:SF1">
    <property type="entry name" value="CHROMOSOME-PARTITIONING PROTEIN PARB-RELATED"/>
    <property type="match status" value="1"/>
</dbReference>
<accession>A0A4R3JB93</accession>
<evidence type="ECO:0000313" key="3">
    <source>
        <dbReference type="EMBL" id="TCS62555.1"/>
    </source>
</evidence>
<evidence type="ECO:0000259" key="2">
    <source>
        <dbReference type="SMART" id="SM00470"/>
    </source>
</evidence>
<gene>
    <name evidence="3" type="ORF">EDD55_105101</name>
</gene>
<dbReference type="NCBIfam" id="TIGR00180">
    <property type="entry name" value="parB_part"/>
    <property type="match status" value="1"/>
</dbReference>
<dbReference type="Gene3D" id="3.90.1530.30">
    <property type="match status" value="1"/>
</dbReference>
<dbReference type="PANTHER" id="PTHR33375">
    <property type="entry name" value="CHROMOSOME-PARTITIONING PROTEIN PARB-RELATED"/>
    <property type="match status" value="1"/>
</dbReference>
<dbReference type="SUPFAM" id="SSF110849">
    <property type="entry name" value="ParB/Sulfiredoxin"/>
    <property type="match status" value="1"/>
</dbReference>
<dbReference type="RefSeq" id="WP_165886310.1">
    <property type="nucleotide sequence ID" value="NZ_CP119676.1"/>
</dbReference>
<comment type="caution">
    <text evidence="3">The sequence shown here is derived from an EMBL/GenBank/DDBJ whole genome shotgun (WGS) entry which is preliminary data.</text>
</comment>
<sequence>MLIKMIDIDSIEVKNRLRPVTLSAVKGLAEDIAQRGLRQPIEVAAQSGGNKYRLVAGAHRLEACKSAGLTEIAAVVIVGPAAALRRHEILENITRNDLSKLERAQFLAELKRLYQVENPHARHGGDRTNEQDATVGNLNDWYAEVATRSERAGRTIQREASIGEHLTAAAAAALRGSDFEDNQKELYALSRLPFEKQDAVAQRLTAPEGAARTVAQAVKIIDGHVDRAAAGDPSEKALNKLKETWSRADAKARRLFVEHLIDEGSLSADCTKGVK</sequence>
<dbReference type="InterPro" id="IPR036086">
    <property type="entry name" value="ParB/Sulfiredoxin_sf"/>
</dbReference>
<dbReference type="Proteomes" id="UP000295304">
    <property type="component" value="Unassembled WGS sequence"/>
</dbReference>
<protein>
    <submittedName>
        <fullName evidence="3">ParB family chromosome partitioning protein</fullName>
    </submittedName>
</protein>
<comment type="similarity">
    <text evidence="1">Belongs to the ParB family.</text>
</comment>
<organism evidence="3 4">
    <name type="scientific">Varunaivibrio sulfuroxidans</name>
    <dbReference type="NCBI Taxonomy" id="1773489"/>
    <lineage>
        <taxon>Bacteria</taxon>
        <taxon>Pseudomonadati</taxon>
        <taxon>Pseudomonadota</taxon>
        <taxon>Alphaproteobacteria</taxon>
        <taxon>Rhodospirillales</taxon>
        <taxon>Magnetovibrionaceae</taxon>
        <taxon>Varunaivibrio</taxon>
    </lineage>
</organism>
<dbReference type="InterPro" id="IPR003115">
    <property type="entry name" value="ParB_N"/>
</dbReference>
<dbReference type="Gene3D" id="1.10.10.2830">
    <property type="match status" value="1"/>
</dbReference>
<dbReference type="InterPro" id="IPR004437">
    <property type="entry name" value="ParB/RepB/Spo0J"/>
</dbReference>
<reference evidence="3 4" key="1">
    <citation type="submission" date="2019-03" db="EMBL/GenBank/DDBJ databases">
        <title>Genomic Encyclopedia of Type Strains, Phase IV (KMG-IV): sequencing the most valuable type-strain genomes for metagenomic binning, comparative biology and taxonomic classification.</title>
        <authorList>
            <person name="Goeker M."/>
        </authorList>
    </citation>
    <scope>NUCLEOTIDE SEQUENCE [LARGE SCALE GENOMIC DNA]</scope>
    <source>
        <strain evidence="3 4">DSM 101688</strain>
    </source>
</reference>
<dbReference type="Pfam" id="PF02195">
    <property type="entry name" value="ParB_N"/>
    <property type="match status" value="1"/>
</dbReference>